<evidence type="ECO:0000313" key="2">
    <source>
        <dbReference type="Proteomes" id="UP000245489"/>
    </source>
</evidence>
<keyword evidence="2" id="KW-1185">Reference proteome</keyword>
<dbReference type="OrthoDB" id="582231at2"/>
<comment type="caution">
    <text evidence="1">The sequence shown here is derived from an EMBL/GenBank/DDBJ whole genome shotgun (WGS) entry which is preliminary data.</text>
</comment>
<organism evidence="1 2">
    <name type="scientific">Arcicella aurantiaca</name>
    <dbReference type="NCBI Taxonomy" id="591202"/>
    <lineage>
        <taxon>Bacteria</taxon>
        <taxon>Pseudomonadati</taxon>
        <taxon>Bacteroidota</taxon>
        <taxon>Cytophagia</taxon>
        <taxon>Cytophagales</taxon>
        <taxon>Flectobacillaceae</taxon>
        <taxon>Arcicella</taxon>
    </lineage>
</organism>
<dbReference type="EMBL" id="QGGO01000033">
    <property type="protein sequence ID" value="PWK17831.1"/>
    <property type="molecule type" value="Genomic_DNA"/>
</dbReference>
<reference evidence="1 2" key="1">
    <citation type="submission" date="2018-05" db="EMBL/GenBank/DDBJ databases">
        <title>Genomic Encyclopedia of Archaeal and Bacterial Type Strains, Phase II (KMG-II): from individual species to whole genera.</title>
        <authorList>
            <person name="Goeker M."/>
        </authorList>
    </citation>
    <scope>NUCLEOTIDE SEQUENCE [LARGE SCALE GENOMIC DNA]</scope>
    <source>
        <strain evidence="1 2">DSM 22214</strain>
    </source>
</reference>
<dbReference type="Proteomes" id="UP000245489">
    <property type="component" value="Unassembled WGS sequence"/>
</dbReference>
<name>A0A316DI38_9BACT</name>
<proteinExistence type="predicted"/>
<evidence type="ECO:0000313" key="1">
    <source>
        <dbReference type="EMBL" id="PWK17831.1"/>
    </source>
</evidence>
<gene>
    <name evidence="1" type="ORF">LV89_04278</name>
</gene>
<dbReference type="AlphaFoldDB" id="A0A316DI38"/>
<protein>
    <submittedName>
        <fullName evidence="1">Uncharacterized protein</fullName>
    </submittedName>
</protein>
<dbReference type="RefSeq" id="WP_109744939.1">
    <property type="nucleotide sequence ID" value="NZ_QGGO01000033.1"/>
</dbReference>
<accession>A0A316DI38</accession>
<sequence>MKTFEKWETEDLIVSFNLVENPKSAILKSWIDVKIPISDTVKIELDEIKEELQDSSEFYNEEELKLFVISRLLNLIKLKGHNYRTFAERTINAKIEGIDMRGRVELIVAMGIQKPRIPFFFIHEYKPEIKQNNDPRGQLLAAMLTAQELNNHQFPILGCYVIGKNWRFVTLENKEFSVSKAYESSRDDIFHIYMILMEAKERITKLIKEIQ</sequence>